<comment type="caution">
    <text evidence="2">The sequence shown here is derived from an EMBL/GenBank/DDBJ whole genome shotgun (WGS) entry which is preliminary data.</text>
</comment>
<name>A0ABU6JDX3_9BURK</name>
<proteinExistence type="predicted"/>
<evidence type="ECO:0000313" key="3">
    <source>
        <dbReference type="Proteomes" id="UP001352263"/>
    </source>
</evidence>
<reference evidence="2 3" key="1">
    <citation type="submission" date="2023-10" db="EMBL/GenBank/DDBJ databases">
        <title>Noviherbaspirillum sp. CPCC 100848 genome assembly.</title>
        <authorList>
            <person name="Li X.Y."/>
            <person name="Fang X.M."/>
        </authorList>
    </citation>
    <scope>NUCLEOTIDE SEQUENCE [LARGE SCALE GENOMIC DNA]</scope>
    <source>
        <strain evidence="2 3">CPCC 100848</strain>
    </source>
</reference>
<accession>A0ABU6JDX3</accession>
<dbReference type="InterPro" id="IPR010331">
    <property type="entry name" value="ExoD"/>
</dbReference>
<keyword evidence="1" id="KW-0812">Transmembrane</keyword>
<sequence length="209" mass="22858">MSEQGEPLSQRLGAIIEKLPPTGVTLSHLLDLVGQDGLMILIALLSLVFIIPVSIPGVSTVFGAAILLIAVSRLFGRNLWLPQSFREREISTEKLRPVLQRALKWLHRLEHVSRSQRMVWLASGKSWQLLNNAALILGAVLLMAPFGMIPFSNTLPALALLCLAVGLLQRDGLCILLGHAANVLSIVYFALLIAGGGMMLKQAWDHFTR</sequence>
<evidence type="ECO:0000256" key="1">
    <source>
        <dbReference type="SAM" id="Phobius"/>
    </source>
</evidence>
<protein>
    <submittedName>
        <fullName evidence="2">Exopolysaccharide biosynthesis protein</fullName>
    </submittedName>
</protein>
<gene>
    <name evidence="2" type="ORF">RY831_20865</name>
</gene>
<dbReference type="PANTHER" id="PTHR41795">
    <property type="entry name" value="EXOPOLYSACCHARIDE SYNTHESIS PROTEIN"/>
    <property type="match status" value="1"/>
</dbReference>
<feature type="transmembrane region" description="Helical" evidence="1">
    <location>
        <begin position="180"/>
        <end position="200"/>
    </location>
</feature>
<dbReference type="Pfam" id="PF06055">
    <property type="entry name" value="ExoD"/>
    <property type="match status" value="1"/>
</dbReference>
<dbReference type="PANTHER" id="PTHR41795:SF1">
    <property type="entry name" value="EXOPOLYSACCHARIDE SYNTHESIS PROTEIN"/>
    <property type="match status" value="1"/>
</dbReference>
<organism evidence="2 3">
    <name type="scientific">Noviherbaspirillum album</name>
    <dbReference type="NCBI Taxonomy" id="3080276"/>
    <lineage>
        <taxon>Bacteria</taxon>
        <taxon>Pseudomonadati</taxon>
        <taxon>Pseudomonadota</taxon>
        <taxon>Betaproteobacteria</taxon>
        <taxon>Burkholderiales</taxon>
        <taxon>Oxalobacteraceae</taxon>
        <taxon>Noviherbaspirillum</taxon>
    </lineage>
</organism>
<dbReference type="RefSeq" id="WP_326508309.1">
    <property type="nucleotide sequence ID" value="NZ_JAWIIV010000020.1"/>
</dbReference>
<evidence type="ECO:0000313" key="2">
    <source>
        <dbReference type="EMBL" id="MEC4721623.1"/>
    </source>
</evidence>
<feature type="transmembrane region" description="Helical" evidence="1">
    <location>
        <begin position="38"/>
        <end position="71"/>
    </location>
</feature>
<feature type="transmembrane region" description="Helical" evidence="1">
    <location>
        <begin position="127"/>
        <end position="144"/>
    </location>
</feature>
<dbReference type="PIRSF" id="PIRSF033239">
    <property type="entry name" value="ExoD"/>
    <property type="match status" value="1"/>
</dbReference>
<dbReference type="EMBL" id="JAWIIV010000020">
    <property type="protein sequence ID" value="MEC4721623.1"/>
    <property type="molecule type" value="Genomic_DNA"/>
</dbReference>
<keyword evidence="1" id="KW-0472">Membrane</keyword>
<keyword evidence="3" id="KW-1185">Reference proteome</keyword>
<keyword evidence="1" id="KW-1133">Transmembrane helix</keyword>
<dbReference type="Proteomes" id="UP001352263">
    <property type="component" value="Unassembled WGS sequence"/>
</dbReference>